<evidence type="ECO:0008006" key="3">
    <source>
        <dbReference type="Google" id="ProtNLM"/>
    </source>
</evidence>
<dbReference type="KEGG" id="caa:Caka_1400"/>
<protein>
    <recommendedName>
        <fullName evidence="3">Plasmid stabilization system</fullName>
    </recommendedName>
</protein>
<organism evidence="1 2">
    <name type="scientific">Coraliomargarita akajimensis (strain DSM 45221 / IAM 15411 / JCM 23193 / KCTC 12865 / 04OKA010-24)</name>
    <dbReference type="NCBI Taxonomy" id="583355"/>
    <lineage>
        <taxon>Bacteria</taxon>
        <taxon>Pseudomonadati</taxon>
        <taxon>Verrucomicrobiota</taxon>
        <taxon>Opitutia</taxon>
        <taxon>Puniceicoccales</taxon>
        <taxon>Coraliomargaritaceae</taxon>
        <taxon>Coraliomargarita</taxon>
    </lineage>
</organism>
<dbReference type="HOGENOM" id="CLU_2154092_0_0_0"/>
<dbReference type="EMBL" id="CP001998">
    <property type="protein sequence ID" value="ADE54419.1"/>
    <property type="molecule type" value="Genomic_DNA"/>
</dbReference>
<evidence type="ECO:0000313" key="1">
    <source>
        <dbReference type="EMBL" id="ADE54419.1"/>
    </source>
</evidence>
<evidence type="ECO:0000313" key="2">
    <source>
        <dbReference type="Proteomes" id="UP000000925"/>
    </source>
</evidence>
<keyword evidence="2" id="KW-1185">Reference proteome</keyword>
<gene>
    <name evidence="1" type="ordered locus">Caka_1400</name>
</gene>
<accession>D5EJ20</accession>
<name>D5EJ20_CORAD</name>
<dbReference type="eggNOG" id="ENOG50317AI">
    <property type="taxonomic scope" value="Bacteria"/>
</dbReference>
<sequence>MAELKPLLDEYGVIYEALKKIPDSKLKLEFLEALAELEDNACHRSRSFPKTRLHRVRGIKESIYRADINKISGWRIHLQYVDGNIVLKDVIEGQRHDDVIKVIKTKKGRYQ</sequence>
<dbReference type="AlphaFoldDB" id="D5EJ20"/>
<dbReference type="STRING" id="583355.Caka_1400"/>
<dbReference type="Proteomes" id="UP000000925">
    <property type="component" value="Chromosome"/>
</dbReference>
<reference evidence="1 2" key="1">
    <citation type="journal article" date="2010" name="Stand. Genomic Sci.">
        <title>Complete genome sequence of Coraliomargarita akajimensis type strain (04OKA010-24).</title>
        <authorList>
            <person name="Mavromatis K."/>
            <person name="Abt B."/>
            <person name="Brambilla E."/>
            <person name="Lapidus A."/>
            <person name="Copeland A."/>
            <person name="Deshpande S."/>
            <person name="Nolan M."/>
            <person name="Lucas S."/>
            <person name="Tice H."/>
            <person name="Cheng J.F."/>
            <person name="Han C."/>
            <person name="Detter J.C."/>
            <person name="Woyke T."/>
            <person name="Goodwin L."/>
            <person name="Pitluck S."/>
            <person name="Held B."/>
            <person name="Brettin T."/>
            <person name="Tapia R."/>
            <person name="Ivanova N."/>
            <person name="Mikhailova N."/>
            <person name="Pati A."/>
            <person name="Liolios K."/>
            <person name="Chen A."/>
            <person name="Palaniappan K."/>
            <person name="Land M."/>
            <person name="Hauser L."/>
            <person name="Chang Y.J."/>
            <person name="Jeffries C.D."/>
            <person name="Rohde M."/>
            <person name="Goker M."/>
            <person name="Bristow J."/>
            <person name="Eisen J.A."/>
            <person name="Markowitz V."/>
            <person name="Hugenholtz P."/>
            <person name="Klenk H.P."/>
            <person name="Kyrpides N.C."/>
        </authorList>
    </citation>
    <scope>NUCLEOTIDE SEQUENCE [LARGE SCALE GENOMIC DNA]</scope>
    <source>
        <strain evidence="2">DSM 45221 / IAM 15411 / JCM 23193 / KCTC 12865</strain>
    </source>
</reference>
<proteinExistence type="predicted"/>
<dbReference type="RefSeq" id="WP_013043141.1">
    <property type="nucleotide sequence ID" value="NC_014008.1"/>
</dbReference>
<dbReference type="OrthoDB" id="1550871at2"/>